<evidence type="ECO:0000313" key="4">
    <source>
        <dbReference type="Proteomes" id="UP001353858"/>
    </source>
</evidence>
<comment type="caution">
    <text evidence="3">The sequence shown here is derived from an EMBL/GenBank/DDBJ whole genome shotgun (WGS) entry which is preliminary data.</text>
</comment>
<feature type="compositionally biased region" description="Acidic residues" evidence="2">
    <location>
        <begin position="23"/>
        <end position="39"/>
    </location>
</feature>
<keyword evidence="4" id="KW-1185">Reference proteome</keyword>
<feature type="region of interest" description="Disordered" evidence="2">
    <location>
        <begin position="19"/>
        <end position="150"/>
    </location>
</feature>
<evidence type="ECO:0000256" key="1">
    <source>
        <dbReference type="SAM" id="Coils"/>
    </source>
</evidence>
<proteinExistence type="predicted"/>
<feature type="compositionally biased region" description="Acidic residues" evidence="2">
    <location>
        <begin position="108"/>
        <end position="129"/>
    </location>
</feature>
<dbReference type="EMBL" id="JARPUR010000001">
    <property type="protein sequence ID" value="KAK4887260.1"/>
    <property type="molecule type" value="Genomic_DNA"/>
</dbReference>
<evidence type="ECO:0000256" key="2">
    <source>
        <dbReference type="SAM" id="MobiDB-lite"/>
    </source>
</evidence>
<name>A0AAN7PF71_9COLE</name>
<reference evidence="4" key="1">
    <citation type="submission" date="2023-01" db="EMBL/GenBank/DDBJ databases">
        <title>Key to firefly adult light organ development and bioluminescence: homeobox transcription factors regulate luciferase expression and transportation to peroxisome.</title>
        <authorList>
            <person name="Fu X."/>
        </authorList>
    </citation>
    <scope>NUCLEOTIDE SEQUENCE [LARGE SCALE GENOMIC DNA]</scope>
</reference>
<accession>A0AAN7PF71</accession>
<sequence length="321" mass="36387">MIKVAKAVTLEEAEAAVFAIPNIEDEEEIDENEDDDDDNIPLSELKSELPHKQNQKKVEDLGEESDIASEDEVEERALDSETDQEGEGNDEEEEELTNDEVALNNEDKGEEDQDQESEDGEDEDEESEVEATGSGMTAKDGTQWAATPSSEHQAGRKYLLKEGHELLGNVYSYFIREKDSDVPLLERTFAALQVSRNNVNKELENMEDLETRSRKQKNIKIEDLTSFNRKKELHTFFEAILVVALSEFVGFNDNGEELPSELRLRYLNAIIKTVSAPEIPDDTNYKIDTDQFEDGDQSTSNWFQWSANIYANAKQIAMNCT</sequence>
<feature type="compositionally biased region" description="Basic and acidic residues" evidence="2">
    <location>
        <begin position="45"/>
        <end position="60"/>
    </location>
</feature>
<protein>
    <submittedName>
        <fullName evidence="3">Uncharacterized protein</fullName>
    </submittedName>
</protein>
<feature type="compositionally biased region" description="Acidic residues" evidence="2">
    <location>
        <begin position="61"/>
        <end position="98"/>
    </location>
</feature>
<gene>
    <name evidence="3" type="ORF">RN001_003531</name>
</gene>
<organism evidence="3 4">
    <name type="scientific">Aquatica leii</name>
    <dbReference type="NCBI Taxonomy" id="1421715"/>
    <lineage>
        <taxon>Eukaryota</taxon>
        <taxon>Metazoa</taxon>
        <taxon>Ecdysozoa</taxon>
        <taxon>Arthropoda</taxon>
        <taxon>Hexapoda</taxon>
        <taxon>Insecta</taxon>
        <taxon>Pterygota</taxon>
        <taxon>Neoptera</taxon>
        <taxon>Endopterygota</taxon>
        <taxon>Coleoptera</taxon>
        <taxon>Polyphaga</taxon>
        <taxon>Elateriformia</taxon>
        <taxon>Elateroidea</taxon>
        <taxon>Lampyridae</taxon>
        <taxon>Luciolinae</taxon>
        <taxon>Aquatica</taxon>
    </lineage>
</organism>
<dbReference type="Proteomes" id="UP001353858">
    <property type="component" value="Unassembled WGS sequence"/>
</dbReference>
<evidence type="ECO:0000313" key="3">
    <source>
        <dbReference type="EMBL" id="KAK4887260.1"/>
    </source>
</evidence>
<feature type="coiled-coil region" evidence="1">
    <location>
        <begin position="189"/>
        <end position="219"/>
    </location>
</feature>
<dbReference type="AlphaFoldDB" id="A0AAN7PF71"/>
<keyword evidence="1" id="KW-0175">Coiled coil</keyword>